<evidence type="ECO:0000256" key="2">
    <source>
        <dbReference type="ARBA" id="ARBA00022448"/>
    </source>
</evidence>
<evidence type="ECO:0000313" key="7">
    <source>
        <dbReference type="EMBL" id="GEO36670.1"/>
    </source>
</evidence>
<feature type="signal peptide" evidence="6">
    <location>
        <begin position="1"/>
        <end position="30"/>
    </location>
</feature>
<organism evidence="7 8">
    <name type="scientific">Skermanella aerolata</name>
    <dbReference type="NCBI Taxonomy" id="393310"/>
    <lineage>
        <taxon>Bacteria</taxon>
        <taxon>Pseudomonadati</taxon>
        <taxon>Pseudomonadota</taxon>
        <taxon>Alphaproteobacteria</taxon>
        <taxon>Rhodospirillales</taxon>
        <taxon>Azospirillaceae</taxon>
        <taxon>Skermanella</taxon>
    </lineage>
</organism>
<dbReference type="OrthoDB" id="9769319at2"/>
<evidence type="ECO:0000313" key="8">
    <source>
        <dbReference type="Proteomes" id="UP000321523"/>
    </source>
</evidence>
<dbReference type="SUPFAM" id="SSF53850">
    <property type="entry name" value="Periplasmic binding protein-like II"/>
    <property type="match status" value="1"/>
</dbReference>
<evidence type="ECO:0000256" key="5">
    <source>
        <dbReference type="PIRNR" id="PIRNR019574"/>
    </source>
</evidence>
<gene>
    <name evidence="7" type="ORF">SAE02_08180</name>
</gene>
<dbReference type="AlphaFoldDB" id="A0A512DKE3"/>
<dbReference type="PANTHER" id="PTHR30222:SF12">
    <property type="entry name" value="NORSPERMIDINE SENSOR"/>
    <property type="match status" value="1"/>
</dbReference>
<dbReference type="PRINTS" id="PR00909">
    <property type="entry name" value="SPERMDNBNDNG"/>
</dbReference>
<protein>
    <recommendedName>
        <fullName evidence="5">Putrescine-binding periplasmic protein</fullName>
    </recommendedName>
</protein>
<dbReference type="Proteomes" id="UP000321523">
    <property type="component" value="Unassembled WGS sequence"/>
</dbReference>
<evidence type="ECO:0000256" key="6">
    <source>
        <dbReference type="SAM" id="SignalP"/>
    </source>
</evidence>
<evidence type="ECO:0000256" key="1">
    <source>
        <dbReference type="ARBA" id="ARBA00004418"/>
    </source>
</evidence>
<dbReference type="Gene3D" id="3.40.190.10">
    <property type="entry name" value="Periplasmic binding protein-like II"/>
    <property type="match status" value="2"/>
</dbReference>
<keyword evidence="8" id="KW-1185">Reference proteome</keyword>
<comment type="function">
    <text evidence="5">Required for the activity of the bacterial periplasmic transport system of putrescine.</text>
</comment>
<accession>A0A512DKE3</accession>
<feature type="chain" id="PRO_5021854723" description="Putrescine-binding periplasmic protein" evidence="6">
    <location>
        <begin position="31"/>
        <end position="370"/>
    </location>
</feature>
<evidence type="ECO:0000256" key="4">
    <source>
        <dbReference type="ARBA" id="ARBA00022764"/>
    </source>
</evidence>
<comment type="caution">
    <text evidence="7">The sequence shown here is derived from an EMBL/GenBank/DDBJ whole genome shotgun (WGS) entry which is preliminary data.</text>
</comment>
<dbReference type="PIRSF" id="PIRSF019574">
    <property type="entry name" value="Periplasmic_polyamine_BP"/>
    <property type="match status" value="1"/>
</dbReference>
<dbReference type="GO" id="GO:0019808">
    <property type="term" value="F:polyamine binding"/>
    <property type="evidence" value="ECO:0007669"/>
    <property type="project" value="InterPro"/>
</dbReference>
<dbReference type="InterPro" id="IPR006059">
    <property type="entry name" value="SBP"/>
</dbReference>
<keyword evidence="4 5" id="KW-0574">Periplasm</keyword>
<dbReference type="GO" id="GO:0015846">
    <property type="term" value="P:polyamine transport"/>
    <property type="evidence" value="ECO:0007669"/>
    <property type="project" value="InterPro"/>
</dbReference>
<keyword evidence="3 6" id="KW-0732">Signal</keyword>
<sequence length="370" mass="40107">MKQRIVSSLFGAIAAVTAASAVGAPGLASAQTVNIYNWNDYIGETTLEDFKADSGISYNYDIYDNLEILEQKLLVGRSGYDITVPTAEPTMSRLIKAGALQKLDKSKIPNLKNLDPELMKQVERSDPGNQYGVIYQWGTIGIGINAEKIKALMPDAPLDSFKLIFDPEVAKKLAPCGITILDSATDTFPTVLHYLGLDPNSDKAEDLKKAEEALMKIRPYVKNFVTGQNINNLAAGDACVALAYSGDVIQAQARAAEANAGVTVDYVVPKEGVQLWFDMMTITKDAPNVDAAHKFINFILKPETMAGITNYTNYANAVPASLETVDEAVKSNPSVFPTDAAKQKMFTVSAVAPAAERLRTRSWTKIKTGQ</sequence>
<dbReference type="Pfam" id="PF13416">
    <property type="entry name" value="SBP_bac_8"/>
    <property type="match status" value="1"/>
</dbReference>
<comment type="subcellular location">
    <subcellularLocation>
        <location evidence="1 5">Periplasm</location>
    </subcellularLocation>
</comment>
<proteinExistence type="inferred from homology"/>
<keyword evidence="2 5" id="KW-0813">Transport</keyword>
<dbReference type="PANTHER" id="PTHR30222">
    <property type="entry name" value="SPERMIDINE/PUTRESCINE-BINDING PERIPLASMIC PROTEIN"/>
    <property type="match status" value="1"/>
</dbReference>
<dbReference type="CDD" id="cd13659">
    <property type="entry name" value="PBP2_PotF"/>
    <property type="match status" value="1"/>
</dbReference>
<dbReference type="EMBL" id="BJYZ01000003">
    <property type="protein sequence ID" value="GEO36670.1"/>
    <property type="molecule type" value="Genomic_DNA"/>
</dbReference>
<reference evidence="7 8" key="1">
    <citation type="submission" date="2019-07" db="EMBL/GenBank/DDBJ databases">
        <title>Whole genome shotgun sequence of Skermanella aerolata NBRC 106429.</title>
        <authorList>
            <person name="Hosoyama A."/>
            <person name="Uohara A."/>
            <person name="Ohji S."/>
            <person name="Ichikawa N."/>
        </authorList>
    </citation>
    <scope>NUCLEOTIDE SEQUENCE [LARGE SCALE GENOMIC DNA]</scope>
    <source>
        <strain evidence="7 8">NBRC 106429</strain>
    </source>
</reference>
<dbReference type="RefSeq" id="WP_147040113.1">
    <property type="nucleotide sequence ID" value="NZ_BJYZ01000003.1"/>
</dbReference>
<evidence type="ECO:0000256" key="3">
    <source>
        <dbReference type="ARBA" id="ARBA00022729"/>
    </source>
</evidence>
<name>A0A512DKE3_9PROT</name>
<comment type="similarity">
    <text evidence="5">Belongs to the bacterial solute-binding protein PotD/PotF family.</text>
</comment>
<dbReference type="InterPro" id="IPR001188">
    <property type="entry name" value="Sperm_putr-bd"/>
</dbReference>
<dbReference type="GO" id="GO:0042597">
    <property type="term" value="C:periplasmic space"/>
    <property type="evidence" value="ECO:0007669"/>
    <property type="project" value="UniProtKB-SubCell"/>
</dbReference>